<comment type="caution">
    <text evidence="1">The sequence shown here is derived from an EMBL/GenBank/DDBJ whole genome shotgun (WGS) entry which is preliminary data.</text>
</comment>
<organism evidence="1 2">
    <name type="scientific">Brumimicrobium aurantiacum</name>
    <dbReference type="NCBI Taxonomy" id="1737063"/>
    <lineage>
        <taxon>Bacteria</taxon>
        <taxon>Pseudomonadati</taxon>
        <taxon>Bacteroidota</taxon>
        <taxon>Flavobacteriia</taxon>
        <taxon>Flavobacteriales</taxon>
        <taxon>Crocinitomicaceae</taxon>
        <taxon>Brumimicrobium</taxon>
    </lineage>
</organism>
<name>A0A3E1EVR4_9FLAO</name>
<dbReference type="OrthoDB" id="1465939at2"/>
<keyword evidence="2" id="KW-1185">Reference proteome</keyword>
<dbReference type="EMBL" id="QURB01000008">
    <property type="protein sequence ID" value="RFC53637.1"/>
    <property type="molecule type" value="Genomic_DNA"/>
</dbReference>
<evidence type="ECO:0000313" key="1">
    <source>
        <dbReference type="EMBL" id="RFC53637.1"/>
    </source>
</evidence>
<sequence>MLKFVFQFIFIFGVVFGYRGQVIAEFEDFTMYYGDQTRSNASVEDFIISKSNQLHCIQNQLTFTNLFSKNTSKYSFDFVSNYTLPESKSITFHGQGNKSSLFLYTPLGDQLLGISSQETVFNKEPKLFYHIINPKVQGRNNYGFELNPNIIVNKNNDLSQITLVSSDDKENAAVIYVPKTRPNEFTQVGYLNFNFKNPVPKGGTFVYPFPTSEYKLLDFYIQDSNLQFILSGHYSIDHTSQFTGKQKDNFESITIGKIENNSFEFETIQFEGKFFNQIGIYKDNEAMILSGFYTNFIDGDVEGLFIAKINTEGKVTDHHFAPFSKDITIGISGTNNRLTPDHNTIRNAYKGFSILEFIAINDGYIGIAEFNALEYKYGSNDVPGAANAVDSYFWSNDIVTFKITKSGDFAWNKIIQKHQRSINDGGYYLSNSSIIHEDHLHLFFNDSKLNYNENGVYIRKGKLPFSTHFSTAKNTIAHTKIDINTGEVSRKSTIGKEQSNVIFTPLLSRGASKENKMFIYGRSGKKHRLGSIHFKQ</sequence>
<dbReference type="Proteomes" id="UP000257127">
    <property type="component" value="Unassembled WGS sequence"/>
</dbReference>
<proteinExistence type="predicted"/>
<accession>A0A3E1EVR4</accession>
<reference evidence="1 2" key="1">
    <citation type="submission" date="2018-08" db="EMBL/GenBank/DDBJ databases">
        <title>The draft genome squence of Brumimicrobium sp. N62.</title>
        <authorList>
            <person name="Du Z.-J."/>
            <person name="Luo H.-R."/>
        </authorList>
    </citation>
    <scope>NUCLEOTIDE SEQUENCE [LARGE SCALE GENOMIC DNA]</scope>
    <source>
        <strain evidence="1 2">N62</strain>
    </source>
</reference>
<protein>
    <submittedName>
        <fullName evidence="1">Uncharacterized protein</fullName>
    </submittedName>
</protein>
<dbReference type="RefSeq" id="WP_116881695.1">
    <property type="nucleotide sequence ID" value="NZ_QURB01000008.1"/>
</dbReference>
<gene>
    <name evidence="1" type="ORF">DXU93_12820</name>
</gene>
<dbReference type="AlphaFoldDB" id="A0A3E1EVR4"/>
<evidence type="ECO:0000313" key="2">
    <source>
        <dbReference type="Proteomes" id="UP000257127"/>
    </source>
</evidence>